<protein>
    <submittedName>
        <fullName evidence="1">Uncharacterized protein</fullName>
    </submittedName>
</protein>
<dbReference type="Proteomes" id="UP000270094">
    <property type="component" value="Unassembled WGS sequence"/>
</dbReference>
<sequence length="334" mass="36729">SKILEFACIAEWRTQGVRDLLKINQAVLFGLVHHGQIGENGLNVLRHALRAINREHGRVKMDPIVLDQTGNCDSANWQVALIGMNGWHGVAAPLPVELESANGVGETNYSCITDDLLNLPNLEELDESLFEVDTTQAGWLESARRAPVRTIEGGGTCIGTDVERKPCDAVNGANGPRVLAAASKLFLRETANAQLWNRVQCSSHSQPRSNVTCHCLCCLLVGSPLTMTPIVPVNHRIRRQAIYSQRGAQCCEGDAVETRPCNIHCETPAPCTWTEWSEWCGCARCRAGKESRRRFCDRAGTTSGLMTPDPSCRCAGKDFEERDCIVERVSFTVE</sequence>
<name>A0A3P7JSF5_STRVU</name>
<dbReference type="PROSITE" id="PS50092">
    <property type="entry name" value="TSP1"/>
    <property type="match status" value="1"/>
</dbReference>
<gene>
    <name evidence="1" type="ORF">SVUK_LOCUS17837</name>
</gene>
<feature type="non-terminal residue" evidence="1">
    <location>
        <position position="1"/>
    </location>
</feature>
<keyword evidence="2" id="KW-1185">Reference proteome</keyword>
<dbReference type="AlphaFoldDB" id="A0A3P7JSF5"/>
<dbReference type="EMBL" id="UYYB01119699">
    <property type="protein sequence ID" value="VDM82839.1"/>
    <property type="molecule type" value="Genomic_DNA"/>
</dbReference>
<dbReference type="InterPro" id="IPR000884">
    <property type="entry name" value="TSP1_rpt"/>
</dbReference>
<proteinExistence type="predicted"/>
<accession>A0A3P7JSF5</accession>
<evidence type="ECO:0000313" key="1">
    <source>
        <dbReference type="EMBL" id="VDM82839.1"/>
    </source>
</evidence>
<organism evidence="1 2">
    <name type="scientific">Strongylus vulgaris</name>
    <name type="common">Blood worm</name>
    <dbReference type="NCBI Taxonomy" id="40348"/>
    <lineage>
        <taxon>Eukaryota</taxon>
        <taxon>Metazoa</taxon>
        <taxon>Ecdysozoa</taxon>
        <taxon>Nematoda</taxon>
        <taxon>Chromadorea</taxon>
        <taxon>Rhabditida</taxon>
        <taxon>Rhabditina</taxon>
        <taxon>Rhabditomorpha</taxon>
        <taxon>Strongyloidea</taxon>
        <taxon>Strongylidae</taxon>
        <taxon>Strongylus</taxon>
    </lineage>
</organism>
<evidence type="ECO:0000313" key="2">
    <source>
        <dbReference type="Proteomes" id="UP000270094"/>
    </source>
</evidence>
<dbReference type="OrthoDB" id="6273859at2759"/>
<reference evidence="1 2" key="1">
    <citation type="submission" date="2018-11" db="EMBL/GenBank/DDBJ databases">
        <authorList>
            <consortium name="Pathogen Informatics"/>
        </authorList>
    </citation>
    <scope>NUCLEOTIDE SEQUENCE [LARGE SCALE GENOMIC DNA]</scope>
</reference>